<dbReference type="Proteomes" id="UP000260644">
    <property type="component" value="Unassembled WGS sequence"/>
</dbReference>
<reference evidence="2 3" key="1">
    <citation type="submission" date="2018-07" db="EMBL/GenBank/DDBJ databases">
        <title>Chitinophaga K2CV101002-2 sp. nov., isolated from a monsoon evergreen broad-leaved forest soil.</title>
        <authorList>
            <person name="Lv Y."/>
        </authorList>
    </citation>
    <scope>NUCLEOTIDE SEQUENCE [LARGE SCALE GENOMIC DNA]</scope>
    <source>
        <strain evidence="2 3">GDMCC 1.1288</strain>
    </source>
</reference>
<keyword evidence="1" id="KW-0812">Transmembrane</keyword>
<feature type="transmembrane region" description="Helical" evidence="1">
    <location>
        <begin position="187"/>
        <end position="211"/>
    </location>
</feature>
<dbReference type="AlphaFoldDB" id="A0A3E1YGS5"/>
<evidence type="ECO:0000313" key="2">
    <source>
        <dbReference type="EMBL" id="RFS26623.1"/>
    </source>
</evidence>
<evidence type="ECO:0000313" key="3">
    <source>
        <dbReference type="Proteomes" id="UP000260644"/>
    </source>
</evidence>
<keyword evidence="1" id="KW-1133">Transmembrane helix</keyword>
<feature type="transmembrane region" description="Helical" evidence="1">
    <location>
        <begin position="337"/>
        <end position="358"/>
    </location>
</feature>
<feature type="transmembrane region" description="Helical" evidence="1">
    <location>
        <begin position="12"/>
        <end position="36"/>
    </location>
</feature>
<dbReference type="Pfam" id="PF03929">
    <property type="entry name" value="PepSY_TM"/>
    <property type="match status" value="1"/>
</dbReference>
<feature type="transmembrane region" description="Helical" evidence="1">
    <location>
        <begin position="145"/>
        <end position="166"/>
    </location>
</feature>
<name>A0A3E1YGS5_9BACT</name>
<dbReference type="RefSeq" id="WP_116973814.1">
    <property type="nucleotide sequence ID" value="NZ_QPMM01000001.1"/>
</dbReference>
<accession>A0A3E1YGS5</accession>
<organism evidence="2 3">
    <name type="scientific">Chitinophaga silvatica</name>
    <dbReference type="NCBI Taxonomy" id="2282649"/>
    <lineage>
        <taxon>Bacteria</taxon>
        <taxon>Pseudomonadati</taxon>
        <taxon>Bacteroidota</taxon>
        <taxon>Chitinophagia</taxon>
        <taxon>Chitinophagales</taxon>
        <taxon>Chitinophagaceae</taxon>
        <taxon>Chitinophaga</taxon>
    </lineage>
</organism>
<dbReference type="InterPro" id="IPR005625">
    <property type="entry name" value="PepSY-ass_TM"/>
</dbReference>
<dbReference type="PANTHER" id="PTHR34219:SF3">
    <property type="entry name" value="BLL7967 PROTEIN"/>
    <property type="match status" value="1"/>
</dbReference>
<comment type="caution">
    <text evidence="2">The sequence shown here is derived from an EMBL/GenBank/DDBJ whole genome shotgun (WGS) entry which is preliminary data.</text>
</comment>
<protein>
    <submittedName>
        <fullName evidence="2">PepSY domain-containing protein</fullName>
    </submittedName>
</protein>
<sequence length="379" mass="42981">MNIQTAKRWFNWHKWTSLICTIFLLMLCITGLPLIFHEELDKVLEKQVTAIIPEGAKPQSLDTLAAIASSQYPTNKIRYIFWSEDDKNKVIFDLAPKPDAPPESSKYAMLNLYTGEILDKPTTDGVMDIILKIHMNMFLGIGGKLFLGLMGILFVIAIISGVVLYGRIMKKYDFGMIRKYKSKRLKWLDTHNLIGIITLVWASVVGLTGIINTLSDVVLYTWQQGQLKEMVAPYANQQPVTGQLASLDSTMITAQAAAPNMEPRIITFPGTIFSSKHHYAVFMKGNTALTSRLLTPALIDAKTGRLTDLRKMPWYVNTLFLSEPLHFGDYGGMPLKIIWAIFDIATIVVLITGLYLWVERRKATKQQWNRIEKTVEEYE</sequence>
<proteinExistence type="predicted"/>
<dbReference type="PANTHER" id="PTHR34219">
    <property type="entry name" value="IRON-REGULATED INNER MEMBRANE PROTEIN-RELATED"/>
    <property type="match status" value="1"/>
</dbReference>
<keyword evidence="3" id="KW-1185">Reference proteome</keyword>
<keyword evidence="1" id="KW-0472">Membrane</keyword>
<dbReference type="EMBL" id="QPMM01000001">
    <property type="protein sequence ID" value="RFS26623.1"/>
    <property type="molecule type" value="Genomic_DNA"/>
</dbReference>
<gene>
    <name evidence="2" type="ORF">DVR12_02210</name>
</gene>
<evidence type="ECO:0000256" key="1">
    <source>
        <dbReference type="SAM" id="Phobius"/>
    </source>
</evidence>
<dbReference type="OrthoDB" id="6307929at2"/>